<gene>
    <name evidence="1" type="ORF">KSP39_PZI013241</name>
</gene>
<dbReference type="EMBL" id="JBBWWQ010000011">
    <property type="protein sequence ID" value="KAK8935215.1"/>
    <property type="molecule type" value="Genomic_DNA"/>
</dbReference>
<comment type="caution">
    <text evidence="1">The sequence shown here is derived from an EMBL/GenBank/DDBJ whole genome shotgun (WGS) entry which is preliminary data.</text>
</comment>
<keyword evidence="2" id="KW-1185">Reference proteome</keyword>
<organism evidence="1 2">
    <name type="scientific">Platanthera zijinensis</name>
    <dbReference type="NCBI Taxonomy" id="2320716"/>
    <lineage>
        <taxon>Eukaryota</taxon>
        <taxon>Viridiplantae</taxon>
        <taxon>Streptophyta</taxon>
        <taxon>Embryophyta</taxon>
        <taxon>Tracheophyta</taxon>
        <taxon>Spermatophyta</taxon>
        <taxon>Magnoliopsida</taxon>
        <taxon>Liliopsida</taxon>
        <taxon>Asparagales</taxon>
        <taxon>Orchidaceae</taxon>
        <taxon>Orchidoideae</taxon>
        <taxon>Orchideae</taxon>
        <taxon>Orchidinae</taxon>
        <taxon>Platanthera</taxon>
    </lineage>
</organism>
<dbReference type="Proteomes" id="UP001418222">
    <property type="component" value="Unassembled WGS sequence"/>
</dbReference>
<evidence type="ECO:0000313" key="1">
    <source>
        <dbReference type="EMBL" id="KAK8935215.1"/>
    </source>
</evidence>
<name>A0AAP0BCF4_9ASPA</name>
<evidence type="ECO:0000313" key="2">
    <source>
        <dbReference type="Proteomes" id="UP001418222"/>
    </source>
</evidence>
<protein>
    <submittedName>
        <fullName evidence="1">Uncharacterized protein</fullName>
    </submittedName>
</protein>
<sequence length="135" mass="14500">MREEVDSAVIETDMVGEMTVLAVSDDVGSLGFAVLRKNGGEVGEGFEYRRDGFMIGEMGIWEEGKSGQLDEIRPASGSRTGVPFNGEPVPRIGLLGGFPEARRAATDCGGGEFSGMVSGRGEHFRRPVLFLFPRS</sequence>
<dbReference type="AlphaFoldDB" id="A0AAP0BCF4"/>
<proteinExistence type="predicted"/>
<reference evidence="1 2" key="1">
    <citation type="journal article" date="2022" name="Nat. Plants">
        <title>Genomes of leafy and leafless Platanthera orchids illuminate the evolution of mycoheterotrophy.</title>
        <authorList>
            <person name="Li M.H."/>
            <person name="Liu K.W."/>
            <person name="Li Z."/>
            <person name="Lu H.C."/>
            <person name="Ye Q.L."/>
            <person name="Zhang D."/>
            <person name="Wang J.Y."/>
            <person name="Li Y.F."/>
            <person name="Zhong Z.M."/>
            <person name="Liu X."/>
            <person name="Yu X."/>
            <person name="Liu D.K."/>
            <person name="Tu X.D."/>
            <person name="Liu B."/>
            <person name="Hao Y."/>
            <person name="Liao X.Y."/>
            <person name="Jiang Y.T."/>
            <person name="Sun W.H."/>
            <person name="Chen J."/>
            <person name="Chen Y.Q."/>
            <person name="Ai Y."/>
            <person name="Zhai J.W."/>
            <person name="Wu S.S."/>
            <person name="Zhou Z."/>
            <person name="Hsiao Y.Y."/>
            <person name="Wu W.L."/>
            <person name="Chen Y.Y."/>
            <person name="Lin Y.F."/>
            <person name="Hsu J.L."/>
            <person name="Li C.Y."/>
            <person name="Wang Z.W."/>
            <person name="Zhao X."/>
            <person name="Zhong W.Y."/>
            <person name="Ma X.K."/>
            <person name="Ma L."/>
            <person name="Huang J."/>
            <person name="Chen G.Z."/>
            <person name="Huang M.Z."/>
            <person name="Huang L."/>
            <person name="Peng D.H."/>
            <person name="Luo Y.B."/>
            <person name="Zou S.Q."/>
            <person name="Chen S.P."/>
            <person name="Lan S."/>
            <person name="Tsai W.C."/>
            <person name="Van de Peer Y."/>
            <person name="Liu Z.J."/>
        </authorList>
    </citation>
    <scope>NUCLEOTIDE SEQUENCE [LARGE SCALE GENOMIC DNA]</scope>
    <source>
        <strain evidence="1">Lor287</strain>
    </source>
</reference>
<accession>A0AAP0BCF4</accession>